<dbReference type="PROSITE" id="PS51257">
    <property type="entry name" value="PROKAR_LIPOPROTEIN"/>
    <property type="match status" value="1"/>
</dbReference>
<feature type="domain" description="ABC-type transport auxiliary lipoprotein component" evidence="1">
    <location>
        <begin position="34"/>
        <end position="194"/>
    </location>
</feature>
<comment type="caution">
    <text evidence="2">The sequence shown here is derived from an EMBL/GenBank/DDBJ whole genome shotgun (WGS) entry which is preliminary data.</text>
</comment>
<dbReference type="EMBL" id="DSTK01000021">
    <property type="protein sequence ID" value="HFK97093.1"/>
    <property type="molecule type" value="Genomic_DNA"/>
</dbReference>
<dbReference type="Gene3D" id="3.40.50.10610">
    <property type="entry name" value="ABC-type transport auxiliary lipoprotein component"/>
    <property type="match status" value="1"/>
</dbReference>
<organism evidence="2">
    <name type="scientific">Desulfacinum infernum</name>
    <dbReference type="NCBI Taxonomy" id="35837"/>
    <lineage>
        <taxon>Bacteria</taxon>
        <taxon>Pseudomonadati</taxon>
        <taxon>Thermodesulfobacteriota</taxon>
        <taxon>Syntrophobacteria</taxon>
        <taxon>Syntrophobacterales</taxon>
        <taxon>Syntrophobacteraceae</taxon>
        <taxon>Desulfacinum</taxon>
    </lineage>
</organism>
<dbReference type="SUPFAM" id="SSF159594">
    <property type="entry name" value="XCC0632-like"/>
    <property type="match status" value="1"/>
</dbReference>
<dbReference type="InterPro" id="IPR005586">
    <property type="entry name" value="ABC_trans_aux"/>
</dbReference>
<name>A0A832A023_9BACT</name>
<protein>
    <recommendedName>
        <fullName evidence="1">ABC-type transport auxiliary lipoprotein component domain-containing protein</fullName>
    </recommendedName>
</protein>
<dbReference type="AlphaFoldDB" id="A0A832A023"/>
<accession>A0A832A023</accession>
<dbReference type="Pfam" id="PF03886">
    <property type="entry name" value="ABC_trans_aux"/>
    <property type="match status" value="1"/>
</dbReference>
<evidence type="ECO:0000313" key="2">
    <source>
        <dbReference type="EMBL" id="HFK97093.1"/>
    </source>
</evidence>
<gene>
    <name evidence="2" type="ORF">ENS06_07175</name>
</gene>
<evidence type="ECO:0000259" key="1">
    <source>
        <dbReference type="Pfam" id="PF03886"/>
    </source>
</evidence>
<reference evidence="2" key="1">
    <citation type="journal article" date="2020" name="mSystems">
        <title>Genome- and Community-Level Interaction Insights into Carbon Utilization and Element Cycling Functions of Hydrothermarchaeota in Hydrothermal Sediment.</title>
        <authorList>
            <person name="Zhou Z."/>
            <person name="Liu Y."/>
            <person name="Xu W."/>
            <person name="Pan J."/>
            <person name="Luo Z.H."/>
            <person name="Li M."/>
        </authorList>
    </citation>
    <scope>NUCLEOTIDE SEQUENCE [LARGE SCALE GENOMIC DNA]</scope>
    <source>
        <strain evidence="2">SpSt-456</strain>
    </source>
</reference>
<proteinExistence type="predicted"/>
<sequence length="206" mass="22056">MKANPKKPIFWGAACALALLVMGCGTTSPRVQYYTLAPVSGSSPSGAGPAKWLVAVRPVSVPDVLKRPQILIRTGENTVTVSDFQRWAGSFDQDVTRVLVQNLHALLQDVGAAAALDVVVPEPHWVVAVYLTRFDGRPEESVVLHATWSLKAQKTRSETVLKESVITEQCDAPGYEGLAAAQSRALAALSREIAAEIKKRIASAGL</sequence>